<evidence type="ECO:0000256" key="2">
    <source>
        <dbReference type="ARBA" id="ARBA00022692"/>
    </source>
</evidence>
<name>A0A9W3A0A4_BIOGL</name>
<feature type="transmembrane region" description="Helical" evidence="6">
    <location>
        <begin position="57"/>
        <end position="81"/>
    </location>
</feature>
<reference evidence="8" key="1">
    <citation type="submission" date="2025-08" db="UniProtKB">
        <authorList>
            <consortium name="RefSeq"/>
        </authorList>
    </citation>
    <scope>IDENTIFICATION</scope>
</reference>
<dbReference type="SUPFAM" id="SSF48652">
    <property type="entry name" value="Tetraspanin"/>
    <property type="match status" value="1"/>
</dbReference>
<dbReference type="GeneID" id="106052669"/>
<comment type="subcellular location">
    <subcellularLocation>
        <location evidence="1">Membrane</location>
        <topology evidence="1">Multi-pass membrane protein</topology>
    </subcellularLocation>
</comment>
<feature type="compositionally biased region" description="Acidic residues" evidence="5">
    <location>
        <begin position="325"/>
        <end position="345"/>
    </location>
</feature>
<keyword evidence="2 6" id="KW-0812">Transmembrane</keyword>
<protein>
    <submittedName>
        <fullName evidence="8">Uncharacterized protein LOC106052669 isoform X1</fullName>
    </submittedName>
</protein>
<keyword evidence="3 6" id="KW-1133">Transmembrane helix</keyword>
<feature type="region of interest" description="Disordered" evidence="5">
    <location>
        <begin position="548"/>
        <end position="615"/>
    </location>
</feature>
<feature type="transmembrane region" description="Helical" evidence="6">
    <location>
        <begin position="248"/>
        <end position="273"/>
    </location>
</feature>
<evidence type="ECO:0000313" key="7">
    <source>
        <dbReference type="Proteomes" id="UP001165740"/>
    </source>
</evidence>
<organism evidence="7 8">
    <name type="scientific">Biomphalaria glabrata</name>
    <name type="common">Bloodfluke planorb</name>
    <name type="synonym">Freshwater snail</name>
    <dbReference type="NCBI Taxonomy" id="6526"/>
    <lineage>
        <taxon>Eukaryota</taxon>
        <taxon>Metazoa</taxon>
        <taxon>Spiralia</taxon>
        <taxon>Lophotrochozoa</taxon>
        <taxon>Mollusca</taxon>
        <taxon>Gastropoda</taxon>
        <taxon>Heterobranchia</taxon>
        <taxon>Euthyneura</taxon>
        <taxon>Panpulmonata</taxon>
        <taxon>Hygrophila</taxon>
        <taxon>Lymnaeoidea</taxon>
        <taxon>Planorbidae</taxon>
        <taxon>Biomphalaria</taxon>
    </lineage>
</organism>
<sequence>MLLTESTRQNLLLVVTVLALICFFSSFLLFVCAAYVKITIDSQMKMLETYNSDVLPAIFIFVGIVNLLQNVAVVFVSYRLMNLDTRDQLVPTMIYILVGGIVLVVFEAASAITSFVHISILDYEFKEGIHKAMSTYVEGGEMKKEMDTVQSVYACCGDKSYVDWFRYPWIHPQTLRTDGISVKKYLQIDGKYYSDDTPYSCCDPRSPRPCIHHHIHDNKRHQGYNVNVETTLYVTGCRTALMTIYGRVLLTVALIATIIACMKSSVLLLFRLLQTSLSKADQLDNWEATTNGYIYKDDPDADVEMIKVMDTDEADTEAENIAGEEAGDTESDDMTPQEDAAAADENENRRYTKAGRHRDRGASPNVPGRKPPYRNRNMSFSPETGFEPDLSRRITDELCQRFLFPEKQKSEDVFSQGAVDHYVVDKIRQHMTSRTSLATSGQMSTTSLPVSARRYGYKCRSNNNCYHLVPTEDSSILTSSGDERSEDRSVELSTVTFHRAAVTDTKTESSGHLDNWYERDVSGENYFQRSSTDQRDCSSQVPDINFHVENEGLQGVSRGETRTNKLSKVKGKGWSRSSSSLSNGSSSTETSSSSITSTSLSSTTPSSSSSKTSVISSSWHSTCENDVISSNMMSIQMTSDEHYEMTSRHPDVCDDDTGAWGHNSTAINPQATYSYCPLTEMNQSHYNPGFSSEMDYGYYNHGYWTGLDHANYNGGLSSEMDSDIYNPIYFASMDETCDHEIVVEAENNSNGGHLTDTNQADYNHEHVTTFGQCYCHHDCISNSFNDTLIQECVENIDKTSNDWERLVDAKKILKGDNCVIERKHGDKEIRFVMDQLHQTGQHPVHQEQVTSTERPLHGRLLCLSDKAYNKKDFNRVDNSQSSEVDTLDQSLNDDQRLDQSVASKGSVQTSKDLVLKVCSGVESYNYATDLEAPHHVWQSVPQVSNNENDFGISTDKTNLAQRSEVPTLKQLIDNAAVTSQRSEVPTLKQLIDNAAVTSQRSEVPTLKQLIDNAAVTSQSSVVCYKQRQRNHIRSYCKLNNMTPLPLITTSLVSAPGKSDYKSIRLTGTVLFPKVKKTESHKAASQSVPFKETLLTDQYRSCRLYEVSTDSTVYESQAVCLATDQETAVPDNEINVWSRDQLDYKATSITSCKNLKLENSPERVLISPFN</sequence>
<dbReference type="Pfam" id="PF00335">
    <property type="entry name" value="Tetraspanin"/>
    <property type="match status" value="1"/>
</dbReference>
<dbReference type="Proteomes" id="UP001165740">
    <property type="component" value="Chromosome 3"/>
</dbReference>
<feature type="transmembrane region" description="Helical" evidence="6">
    <location>
        <begin position="12"/>
        <end position="36"/>
    </location>
</feature>
<evidence type="ECO:0000313" key="8">
    <source>
        <dbReference type="RefSeq" id="XP_055880611.1"/>
    </source>
</evidence>
<evidence type="ECO:0000256" key="3">
    <source>
        <dbReference type="ARBA" id="ARBA00022989"/>
    </source>
</evidence>
<keyword evidence="4 6" id="KW-0472">Membrane</keyword>
<dbReference type="RefSeq" id="XP_055880611.1">
    <property type="nucleotide sequence ID" value="XM_056024636.1"/>
</dbReference>
<dbReference type="AlphaFoldDB" id="A0A9W3A0A4"/>
<proteinExistence type="predicted"/>
<evidence type="ECO:0000256" key="4">
    <source>
        <dbReference type="ARBA" id="ARBA00023136"/>
    </source>
</evidence>
<evidence type="ECO:0000256" key="5">
    <source>
        <dbReference type="SAM" id="MobiDB-lite"/>
    </source>
</evidence>
<dbReference type="InterPro" id="IPR018499">
    <property type="entry name" value="Tetraspanin/Peripherin"/>
</dbReference>
<feature type="transmembrane region" description="Helical" evidence="6">
    <location>
        <begin position="93"/>
        <end position="116"/>
    </location>
</feature>
<dbReference type="InterPro" id="IPR008952">
    <property type="entry name" value="Tetraspanin_EC2_sf"/>
</dbReference>
<evidence type="ECO:0000256" key="6">
    <source>
        <dbReference type="SAM" id="Phobius"/>
    </source>
</evidence>
<feature type="region of interest" description="Disordered" evidence="5">
    <location>
        <begin position="312"/>
        <end position="388"/>
    </location>
</feature>
<keyword evidence="7" id="KW-1185">Reference proteome</keyword>
<accession>A0A9W3A0A4</accession>
<feature type="compositionally biased region" description="Low complexity" evidence="5">
    <location>
        <begin position="575"/>
        <end position="615"/>
    </location>
</feature>
<dbReference type="Gene3D" id="1.10.1450.10">
    <property type="entry name" value="Tetraspanin"/>
    <property type="match status" value="1"/>
</dbReference>
<evidence type="ECO:0000256" key="1">
    <source>
        <dbReference type="ARBA" id="ARBA00004141"/>
    </source>
</evidence>
<dbReference type="GO" id="GO:0016020">
    <property type="term" value="C:membrane"/>
    <property type="evidence" value="ECO:0007669"/>
    <property type="project" value="UniProtKB-SubCell"/>
</dbReference>
<dbReference type="OrthoDB" id="9836210at2759"/>
<gene>
    <name evidence="8" type="primary">LOC106052669</name>
</gene>